<name>A0AAQ2DCG5_9PSED</name>
<protein>
    <recommendedName>
        <fullName evidence="3">NERD domain-containing protein</fullName>
    </recommendedName>
</protein>
<evidence type="ECO:0000313" key="2">
    <source>
        <dbReference type="Proteomes" id="UP000310574"/>
    </source>
</evidence>
<evidence type="ECO:0008006" key="3">
    <source>
        <dbReference type="Google" id="ProtNLM"/>
    </source>
</evidence>
<proteinExistence type="predicted"/>
<gene>
    <name evidence="1" type="ORF">E5170_11460</name>
</gene>
<dbReference type="RefSeq" id="WP_136492830.1">
    <property type="nucleotide sequence ID" value="NZ_SSBS01000003.1"/>
</dbReference>
<evidence type="ECO:0000313" key="1">
    <source>
        <dbReference type="EMBL" id="THF32271.1"/>
    </source>
</evidence>
<reference evidence="1 2" key="1">
    <citation type="submission" date="2019-04" db="EMBL/GenBank/DDBJ databases">
        <title>Draft genome sequence of Pseudomonas sp. M7D1 isolated from rhizosphere of plant the flowery desert.</title>
        <authorList>
            <person name="Poblete-Morales M."/>
            <person name="Plaza N."/>
            <person name="Corsini G."/>
            <person name="Silva E."/>
        </authorList>
    </citation>
    <scope>NUCLEOTIDE SEQUENCE [LARGE SCALE GENOMIC DNA]</scope>
    <source>
        <strain evidence="1 2">M7D1</strain>
    </source>
</reference>
<organism evidence="1 2">
    <name type="scientific">Pseudomonas atacamensis</name>
    <dbReference type="NCBI Taxonomy" id="2565368"/>
    <lineage>
        <taxon>Bacteria</taxon>
        <taxon>Pseudomonadati</taxon>
        <taxon>Pseudomonadota</taxon>
        <taxon>Gammaproteobacteria</taxon>
        <taxon>Pseudomonadales</taxon>
        <taxon>Pseudomonadaceae</taxon>
        <taxon>Pseudomonas</taxon>
    </lineage>
</organism>
<sequence>MNDDAGSALGGVGWTMHPYSHINRAQLKAKLVAEGADSLRKLPELCEEIREMLQRSYPLHLLAVLAGYGLQSTVTAEGVSPVRIMSGIEQHHVELLQALTLTVSRDQWGQLPAKADEIQQMIDKLGELADAFYRSRFLALAKEADAEQRAVLLLQERLRGHTQFVRNWGYLGSVVEISRELYGALDSELNAAYGFGATEVIDLAQAMLVSTEQQASERFMILGRVTRCQTRTEMVHTYFRECVFVQGDSEEFLRRLPAAVGLEQLACMLMAHADLQLPRLATVDPDCIAHAVSIDLDVVVRVLERLSLTPGSLSSDDIPKFFMGNPVWGAPCVKDGSAYFFPMPQLVFSHVHSVMRSLLSDLKPSALEKLARTRAGYLEGKVSSLLRKAFPMARLNTGIMWSVGEDRYETDLLLIIDGTVLIVEAKSASLTAQGLRGAPDRVKRHVQELLVDPAVQSDRLAKIIREAGSGDVASQQILDQLGIDGKAIDLVIRLSVTLDDFSILASCEEELKGAGWVPSDLELAPTLNLADLGCVVDILEEPAFILHYLSNRGHVQRSTGLLGDELDYLGFYLKTVFGMPEVERSDAIFAIAGMSAAIDHYYNSHDAGVSVPKPPLQLPETLRRMILEVQRRAGRGWVTVCLALLDIAYNAADGLDEELMTLKLGVSANPHDPLQPRGLAILLPSYSDTLVAFYVFPKVLLASRGEAAGQFANDLMEATGKTRCIVVGRMIEEWHRPYQFTAMVSRA</sequence>
<dbReference type="AlphaFoldDB" id="A0AAQ2DCG5"/>
<dbReference type="Proteomes" id="UP000310574">
    <property type="component" value="Unassembled WGS sequence"/>
</dbReference>
<comment type="caution">
    <text evidence="1">The sequence shown here is derived from an EMBL/GenBank/DDBJ whole genome shotgun (WGS) entry which is preliminary data.</text>
</comment>
<dbReference type="EMBL" id="SSBS01000003">
    <property type="protein sequence ID" value="THF32271.1"/>
    <property type="molecule type" value="Genomic_DNA"/>
</dbReference>
<accession>A0AAQ2DCG5</accession>